<name>A0ABU4IBW2_9VIBR</name>
<evidence type="ECO:0000313" key="1">
    <source>
        <dbReference type="EMBL" id="MDW6005253.1"/>
    </source>
</evidence>
<dbReference type="RefSeq" id="WP_159457472.1">
    <property type="nucleotide sequence ID" value="NZ_AP024884.1"/>
</dbReference>
<proteinExistence type="predicted"/>
<sequence>MQENLDAKDIVLDPAILKQLDQLINYHTVYGSRYNSAQQQEIDTEEFV</sequence>
<comment type="caution">
    <text evidence="1">The sequence shown here is derived from an EMBL/GenBank/DDBJ whole genome shotgun (WGS) entry which is preliminary data.</text>
</comment>
<evidence type="ECO:0000313" key="2">
    <source>
        <dbReference type="Proteomes" id="UP001283366"/>
    </source>
</evidence>
<reference evidence="1 2" key="1">
    <citation type="submission" date="2023-11" db="EMBL/GenBank/DDBJ databases">
        <title>Plant-associative lifestyle of Vibrio porteresiae and its evolutionary dynamics.</title>
        <authorList>
            <person name="Rameshkumar N."/>
            <person name="Kirti K."/>
        </authorList>
    </citation>
    <scope>NUCLEOTIDE SEQUENCE [LARGE SCALE GENOMIC DNA]</scope>
    <source>
        <strain evidence="1 2">MSSRF38</strain>
    </source>
</reference>
<dbReference type="EMBL" id="JAWRCO010000002">
    <property type="protein sequence ID" value="MDW6005253.1"/>
    <property type="molecule type" value="Genomic_DNA"/>
</dbReference>
<keyword evidence="2" id="KW-1185">Reference proteome</keyword>
<organism evidence="1 2">
    <name type="scientific">Vibrio mangrovi</name>
    <dbReference type="NCBI Taxonomy" id="474394"/>
    <lineage>
        <taxon>Bacteria</taxon>
        <taxon>Pseudomonadati</taxon>
        <taxon>Pseudomonadota</taxon>
        <taxon>Gammaproteobacteria</taxon>
        <taxon>Vibrionales</taxon>
        <taxon>Vibrionaceae</taxon>
        <taxon>Vibrio</taxon>
    </lineage>
</organism>
<accession>A0ABU4IBW2</accession>
<dbReference type="Proteomes" id="UP001283366">
    <property type="component" value="Unassembled WGS sequence"/>
</dbReference>
<protein>
    <submittedName>
        <fullName evidence="1">Uncharacterized protein</fullName>
    </submittedName>
</protein>
<gene>
    <name evidence="1" type="ORF">SBX37_20510</name>
</gene>